<dbReference type="InterPro" id="IPR000232">
    <property type="entry name" value="HSF_DNA-bd"/>
</dbReference>
<reference evidence="5" key="1">
    <citation type="submission" date="2021-01" db="EMBL/GenBank/DDBJ databases">
        <authorList>
            <person name="Corre E."/>
            <person name="Pelletier E."/>
            <person name="Niang G."/>
            <person name="Scheremetjew M."/>
            <person name="Finn R."/>
            <person name="Kale V."/>
            <person name="Holt S."/>
            <person name="Cochrane G."/>
            <person name="Meng A."/>
            <person name="Brown T."/>
            <person name="Cohen L."/>
        </authorList>
    </citation>
    <scope>NUCLEOTIDE SEQUENCE</scope>
    <source>
        <strain evidence="5">GSO104</strain>
    </source>
</reference>
<evidence type="ECO:0000313" key="5">
    <source>
        <dbReference type="EMBL" id="CAE4617523.1"/>
    </source>
</evidence>
<gene>
    <name evidence="5" type="ORF">DBRI00130_LOCUS20305</name>
</gene>
<dbReference type="GO" id="GO:0043565">
    <property type="term" value="F:sequence-specific DNA binding"/>
    <property type="evidence" value="ECO:0007669"/>
    <property type="project" value="InterPro"/>
</dbReference>
<sequence length="303" mass="35354">MSQQSSDRSSSSSSKEEILFLHKGNRFQKDRCDLLEYIVKDESCDTNFPYLLYDFVQDCDQNAPHVASWYTDSIFILKDKTTIEEIYGGKDFSGFVRNLNHYSFQNVTSKTFPRNKVWSCYMHREGNFKRCRPDLLKHVKRKQKTITNNTMMMTTADATTTRKRAQLLQPQLRPKDESSIMMVRRKKQKSNYYKDSDSIKKRQTTQEKNKCLQNMFVEFMNRIEKEDDVKLSAKIQEVLGKMKQDGFPIDDVLTPTTSSSSIITTKQENAIEHNIPTTIMKQQDMLNSSENSNEIANILLLLK</sequence>
<keyword evidence="2" id="KW-0238">DNA-binding</keyword>
<dbReference type="EMBL" id="HBNS01025747">
    <property type="protein sequence ID" value="CAE4617523.1"/>
    <property type="molecule type" value="Transcribed_RNA"/>
</dbReference>
<dbReference type="GO" id="GO:0005634">
    <property type="term" value="C:nucleus"/>
    <property type="evidence" value="ECO:0007669"/>
    <property type="project" value="UniProtKB-SubCell"/>
</dbReference>
<dbReference type="Gene3D" id="1.10.10.10">
    <property type="entry name" value="Winged helix-like DNA-binding domain superfamily/Winged helix DNA-binding domain"/>
    <property type="match status" value="1"/>
</dbReference>
<proteinExistence type="predicted"/>
<organism evidence="5">
    <name type="scientific">Ditylum brightwellii</name>
    <dbReference type="NCBI Taxonomy" id="49249"/>
    <lineage>
        <taxon>Eukaryota</taxon>
        <taxon>Sar</taxon>
        <taxon>Stramenopiles</taxon>
        <taxon>Ochrophyta</taxon>
        <taxon>Bacillariophyta</taxon>
        <taxon>Mediophyceae</taxon>
        <taxon>Lithodesmiophycidae</taxon>
        <taxon>Lithodesmiales</taxon>
        <taxon>Lithodesmiaceae</taxon>
        <taxon>Ditylum</taxon>
    </lineage>
</organism>
<feature type="domain" description="HSF-type DNA-binding" evidence="4">
    <location>
        <begin position="48"/>
        <end position="142"/>
    </location>
</feature>
<evidence type="ECO:0000259" key="4">
    <source>
        <dbReference type="Pfam" id="PF00447"/>
    </source>
</evidence>
<comment type="subcellular location">
    <subcellularLocation>
        <location evidence="1">Nucleus</location>
    </subcellularLocation>
</comment>
<dbReference type="GO" id="GO:0003700">
    <property type="term" value="F:DNA-binding transcription factor activity"/>
    <property type="evidence" value="ECO:0007669"/>
    <property type="project" value="InterPro"/>
</dbReference>
<accession>A0A7S4V0R6</accession>
<evidence type="ECO:0000256" key="2">
    <source>
        <dbReference type="ARBA" id="ARBA00023125"/>
    </source>
</evidence>
<dbReference type="InterPro" id="IPR036388">
    <property type="entry name" value="WH-like_DNA-bd_sf"/>
</dbReference>
<protein>
    <recommendedName>
        <fullName evidence="4">HSF-type DNA-binding domain-containing protein</fullName>
    </recommendedName>
</protein>
<dbReference type="InterPro" id="IPR036390">
    <property type="entry name" value="WH_DNA-bd_sf"/>
</dbReference>
<dbReference type="SUPFAM" id="SSF46785">
    <property type="entry name" value="Winged helix' DNA-binding domain"/>
    <property type="match status" value="1"/>
</dbReference>
<dbReference type="Pfam" id="PF00447">
    <property type="entry name" value="HSF_DNA-bind"/>
    <property type="match status" value="1"/>
</dbReference>
<evidence type="ECO:0000256" key="3">
    <source>
        <dbReference type="ARBA" id="ARBA00023242"/>
    </source>
</evidence>
<name>A0A7S4V0R6_9STRA</name>
<dbReference type="AlphaFoldDB" id="A0A7S4V0R6"/>
<keyword evidence="3" id="KW-0539">Nucleus</keyword>
<evidence type="ECO:0000256" key="1">
    <source>
        <dbReference type="ARBA" id="ARBA00004123"/>
    </source>
</evidence>